<dbReference type="SUPFAM" id="SSF100950">
    <property type="entry name" value="NagB/RpiA/CoA transferase-like"/>
    <property type="match status" value="1"/>
</dbReference>
<keyword evidence="2" id="KW-0238">DNA-binding</keyword>
<comment type="caution">
    <text evidence="5">The sequence shown here is derived from an EMBL/GenBank/DDBJ whole genome shotgun (WGS) entry which is preliminary data.</text>
</comment>
<dbReference type="PROSITE" id="PS51000">
    <property type="entry name" value="HTH_DEOR_2"/>
    <property type="match status" value="1"/>
</dbReference>
<sequence length="253" mass="27439">MSSVENRQREISVLLKRFGTVHIHDLAERLQTSLDTIRRDLRQMEGSGHLRRIHGGAVLPATNDGTYQERSLEVRPERAAIARHVAHHMIPDDAVVFFDSGTTVLDVARHLKPAFYGTAIVVNPAVAVVLADHANANVIMIGGKIIKGDMVVSGAATIAEICHYHADICILGTCAIHPDLGVSTRHIEERASKAAMIAQSGDVIAIATADKLETRMPFKVCDVDAVSTLVTGRKLSESYLANYQTHGIDVVLV</sequence>
<keyword evidence="6" id="KW-1185">Reference proteome</keyword>
<dbReference type="InterPro" id="IPR036390">
    <property type="entry name" value="WH_DNA-bd_sf"/>
</dbReference>
<keyword evidence="1" id="KW-0805">Transcription regulation</keyword>
<dbReference type="GO" id="GO:0003677">
    <property type="term" value="F:DNA binding"/>
    <property type="evidence" value="ECO:0007669"/>
    <property type="project" value="UniProtKB-KW"/>
</dbReference>
<dbReference type="PANTHER" id="PTHR30363">
    <property type="entry name" value="HTH-TYPE TRANSCRIPTIONAL REGULATOR SRLR-RELATED"/>
    <property type="match status" value="1"/>
</dbReference>
<gene>
    <name evidence="5" type="ORF">TMES_12880</name>
</gene>
<evidence type="ECO:0000256" key="3">
    <source>
        <dbReference type="ARBA" id="ARBA00023163"/>
    </source>
</evidence>
<dbReference type="InterPro" id="IPR001034">
    <property type="entry name" value="DeoR_HTH"/>
</dbReference>
<keyword evidence="3" id="KW-0804">Transcription</keyword>
<dbReference type="SUPFAM" id="SSF46785">
    <property type="entry name" value="Winged helix' DNA-binding domain"/>
    <property type="match status" value="1"/>
</dbReference>
<dbReference type="PROSITE" id="PS00894">
    <property type="entry name" value="HTH_DEOR_1"/>
    <property type="match status" value="1"/>
</dbReference>
<organism evidence="5 6">
    <name type="scientific">Thalassospira mesophila</name>
    <dbReference type="NCBI Taxonomy" id="1293891"/>
    <lineage>
        <taxon>Bacteria</taxon>
        <taxon>Pseudomonadati</taxon>
        <taxon>Pseudomonadota</taxon>
        <taxon>Alphaproteobacteria</taxon>
        <taxon>Rhodospirillales</taxon>
        <taxon>Thalassospiraceae</taxon>
        <taxon>Thalassospira</taxon>
    </lineage>
</organism>
<dbReference type="RefSeq" id="WP_085583160.1">
    <property type="nucleotide sequence ID" value="NZ_JFKA01000005.1"/>
</dbReference>
<name>A0A1Y2KZ42_9PROT</name>
<evidence type="ECO:0000259" key="4">
    <source>
        <dbReference type="PROSITE" id="PS51000"/>
    </source>
</evidence>
<dbReference type="Proteomes" id="UP000193391">
    <property type="component" value="Unassembled WGS sequence"/>
</dbReference>
<dbReference type="Pfam" id="PF08220">
    <property type="entry name" value="HTH_DeoR"/>
    <property type="match status" value="1"/>
</dbReference>
<dbReference type="STRING" id="1293891.TMES_12880"/>
<dbReference type="Pfam" id="PF00455">
    <property type="entry name" value="DeoRC"/>
    <property type="match status" value="1"/>
</dbReference>
<dbReference type="PANTHER" id="PTHR30363:SF44">
    <property type="entry name" value="AGA OPERON TRANSCRIPTIONAL REPRESSOR-RELATED"/>
    <property type="match status" value="1"/>
</dbReference>
<protein>
    <submittedName>
        <fullName evidence="5">DeoR family transcriptional regulator</fullName>
    </submittedName>
</protein>
<evidence type="ECO:0000256" key="1">
    <source>
        <dbReference type="ARBA" id="ARBA00023015"/>
    </source>
</evidence>
<dbReference type="OrthoDB" id="9814815at2"/>
<reference evidence="5 6" key="1">
    <citation type="submission" date="2014-03" db="EMBL/GenBank/DDBJ databases">
        <title>The draft genome sequence of Thalassospira mesophila JCM 18969.</title>
        <authorList>
            <person name="Lai Q."/>
            <person name="Shao Z."/>
        </authorList>
    </citation>
    <scope>NUCLEOTIDE SEQUENCE [LARGE SCALE GENOMIC DNA]</scope>
    <source>
        <strain evidence="5 6">JCM 18969</strain>
    </source>
</reference>
<dbReference type="InterPro" id="IPR018356">
    <property type="entry name" value="Tscrpt_reg_HTH_DeoR_CS"/>
</dbReference>
<dbReference type="SMART" id="SM01134">
    <property type="entry name" value="DeoRC"/>
    <property type="match status" value="1"/>
</dbReference>
<dbReference type="EMBL" id="JFKA01000005">
    <property type="protein sequence ID" value="OSQ37876.1"/>
    <property type="molecule type" value="Genomic_DNA"/>
</dbReference>
<dbReference type="InterPro" id="IPR014036">
    <property type="entry name" value="DeoR-like_C"/>
</dbReference>
<dbReference type="GO" id="GO:0003700">
    <property type="term" value="F:DNA-binding transcription factor activity"/>
    <property type="evidence" value="ECO:0007669"/>
    <property type="project" value="InterPro"/>
</dbReference>
<accession>A0A1Y2KZ42</accession>
<dbReference type="InterPro" id="IPR050313">
    <property type="entry name" value="Carb_Metab_HTH_regulators"/>
</dbReference>
<evidence type="ECO:0000313" key="5">
    <source>
        <dbReference type="EMBL" id="OSQ37876.1"/>
    </source>
</evidence>
<feature type="domain" description="HTH deoR-type" evidence="4">
    <location>
        <begin position="4"/>
        <end position="59"/>
    </location>
</feature>
<proteinExistence type="predicted"/>
<dbReference type="PRINTS" id="PR00037">
    <property type="entry name" value="HTHLACR"/>
</dbReference>
<dbReference type="AlphaFoldDB" id="A0A1Y2KZ42"/>
<dbReference type="InterPro" id="IPR037171">
    <property type="entry name" value="NagB/RpiA_transferase-like"/>
</dbReference>
<evidence type="ECO:0000313" key="6">
    <source>
        <dbReference type="Proteomes" id="UP000193391"/>
    </source>
</evidence>
<evidence type="ECO:0000256" key="2">
    <source>
        <dbReference type="ARBA" id="ARBA00023125"/>
    </source>
</evidence>
<dbReference type="SMART" id="SM00420">
    <property type="entry name" value="HTH_DEOR"/>
    <property type="match status" value="1"/>
</dbReference>